<dbReference type="EMBL" id="CAJHNH020000591">
    <property type="protein sequence ID" value="CAG5118682.1"/>
    <property type="molecule type" value="Genomic_DNA"/>
</dbReference>
<proteinExistence type="predicted"/>
<feature type="non-terminal residue" evidence="1">
    <location>
        <position position="129"/>
    </location>
</feature>
<dbReference type="AlphaFoldDB" id="A0A8S3YT22"/>
<dbReference type="Proteomes" id="UP000678393">
    <property type="component" value="Unassembled WGS sequence"/>
</dbReference>
<evidence type="ECO:0000313" key="2">
    <source>
        <dbReference type="Proteomes" id="UP000678393"/>
    </source>
</evidence>
<dbReference type="OrthoDB" id="5374328at2759"/>
<comment type="caution">
    <text evidence="1">The sequence shown here is derived from an EMBL/GenBank/DDBJ whole genome shotgun (WGS) entry which is preliminary data.</text>
</comment>
<gene>
    <name evidence="1" type="ORF">CUNI_LOCUS4240</name>
</gene>
<protein>
    <submittedName>
        <fullName evidence="1">Uncharacterized protein</fullName>
    </submittedName>
</protein>
<reference evidence="1" key="1">
    <citation type="submission" date="2021-04" db="EMBL/GenBank/DDBJ databases">
        <authorList>
            <consortium name="Molecular Ecology Group"/>
        </authorList>
    </citation>
    <scope>NUCLEOTIDE SEQUENCE</scope>
</reference>
<name>A0A8S3YT22_9EUPU</name>
<accession>A0A8S3YT22</accession>
<evidence type="ECO:0000313" key="1">
    <source>
        <dbReference type="EMBL" id="CAG5118682.1"/>
    </source>
</evidence>
<sequence>QVYTSVSEAAENEGLLYVASQGAYFTGRIVLPQGDGRVVTIDSVIQVMRSRCQIPEDKLDQARAVLNSYIEKQTGSPAIGTPGTNTSRIEFTTTNRPQTTAAPFLQPGLAGATTTRQAGAVNPFSALFN</sequence>
<organism evidence="1 2">
    <name type="scientific">Candidula unifasciata</name>
    <dbReference type="NCBI Taxonomy" id="100452"/>
    <lineage>
        <taxon>Eukaryota</taxon>
        <taxon>Metazoa</taxon>
        <taxon>Spiralia</taxon>
        <taxon>Lophotrochozoa</taxon>
        <taxon>Mollusca</taxon>
        <taxon>Gastropoda</taxon>
        <taxon>Heterobranchia</taxon>
        <taxon>Euthyneura</taxon>
        <taxon>Panpulmonata</taxon>
        <taxon>Eupulmonata</taxon>
        <taxon>Stylommatophora</taxon>
        <taxon>Helicina</taxon>
        <taxon>Helicoidea</taxon>
        <taxon>Geomitridae</taxon>
        <taxon>Candidula</taxon>
    </lineage>
</organism>
<keyword evidence="2" id="KW-1185">Reference proteome</keyword>